<protein>
    <submittedName>
        <fullName evidence="1">Uncharacterized protein</fullName>
    </submittedName>
</protein>
<dbReference type="AlphaFoldDB" id="A0A0F0LAE4"/>
<accession>A0A0F0LAE4</accession>
<comment type="caution">
    <text evidence="1">The sequence shown here is derived from an EMBL/GenBank/DDBJ whole genome shotgun (WGS) entry which is preliminary data.</text>
</comment>
<gene>
    <name evidence="1" type="ORF">RS83_01862</name>
</gene>
<organism evidence="1 2">
    <name type="scientific">Microbacterium oxydans</name>
    <dbReference type="NCBI Taxonomy" id="82380"/>
    <lineage>
        <taxon>Bacteria</taxon>
        <taxon>Bacillati</taxon>
        <taxon>Actinomycetota</taxon>
        <taxon>Actinomycetes</taxon>
        <taxon>Micrococcales</taxon>
        <taxon>Microbacteriaceae</taxon>
        <taxon>Microbacterium</taxon>
    </lineage>
</organism>
<evidence type="ECO:0000313" key="2">
    <source>
        <dbReference type="Proteomes" id="UP000033640"/>
    </source>
</evidence>
<reference evidence="1 2" key="1">
    <citation type="submission" date="2015-02" db="EMBL/GenBank/DDBJ databases">
        <title>Draft genome sequences of ten Microbacterium spp. with emphasis on heavy metal contaminated environments.</title>
        <authorList>
            <person name="Corretto E."/>
        </authorList>
    </citation>
    <scope>NUCLEOTIDE SEQUENCE [LARGE SCALE GENOMIC DNA]</scope>
    <source>
        <strain evidence="1 2">BEL4b</strain>
    </source>
</reference>
<sequence length="46" mass="4970">MATWSNDNQSEAVRARVDEVGVDGQWVVSHDENTDGWAPDGNAAVI</sequence>
<dbReference type="EMBL" id="JYIW01000024">
    <property type="protein sequence ID" value="KJL29235.1"/>
    <property type="molecule type" value="Genomic_DNA"/>
</dbReference>
<dbReference type="RefSeq" id="WP_197072097.1">
    <property type="nucleotide sequence ID" value="NZ_CAKKLT010000017.1"/>
</dbReference>
<dbReference type="Proteomes" id="UP000033640">
    <property type="component" value="Unassembled WGS sequence"/>
</dbReference>
<evidence type="ECO:0000313" key="1">
    <source>
        <dbReference type="EMBL" id="KJL29235.1"/>
    </source>
</evidence>
<proteinExistence type="predicted"/>
<name>A0A0F0LAE4_9MICO</name>